<organism evidence="2 3">
    <name type="scientific">Micromonospora ureilytica</name>
    <dbReference type="NCBI Taxonomy" id="709868"/>
    <lineage>
        <taxon>Bacteria</taxon>
        <taxon>Bacillati</taxon>
        <taxon>Actinomycetota</taxon>
        <taxon>Actinomycetes</taxon>
        <taxon>Micromonosporales</taxon>
        <taxon>Micromonosporaceae</taxon>
        <taxon>Micromonospora</taxon>
    </lineage>
</organism>
<name>A0A3N9Y8Q1_9ACTN</name>
<dbReference type="Pfam" id="PF18029">
    <property type="entry name" value="Glyoxalase_6"/>
    <property type="match status" value="1"/>
</dbReference>
<dbReference type="Gene3D" id="3.10.180.10">
    <property type="entry name" value="2,3-Dihydroxybiphenyl 1,2-Dioxygenase, domain 1"/>
    <property type="match status" value="1"/>
</dbReference>
<feature type="domain" description="Glyoxalase-like" evidence="1">
    <location>
        <begin position="3"/>
        <end position="64"/>
    </location>
</feature>
<evidence type="ECO:0000259" key="1">
    <source>
        <dbReference type="Pfam" id="PF18029"/>
    </source>
</evidence>
<gene>
    <name evidence="2" type="ORF">DDE19_00065</name>
</gene>
<dbReference type="InterPro" id="IPR041581">
    <property type="entry name" value="Glyoxalase_6"/>
</dbReference>
<dbReference type="Proteomes" id="UP000278981">
    <property type="component" value="Unassembled WGS sequence"/>
</dbReference>
<dbReference type="SUPFAM" id="SSF54593">
    <property type="entry name" value="Glyoxalase/Bleomycin resistance protein/Dihydroxybiphenyl dioxygenase"/>
    <property type="match status" value="1"/>
</dbReference>
<dbReference type="AlphaFoldDB" id="A0A3N9Y8Q1"/>
<evidence type="ECO:0000313" key="3">
    <source>
        <dbReference type="Proteomes" id="UP000278981"/>
    </source>
</evidence>
<reference evidence="2 3" key="1">
    <citation type="submission" date="2018-04" db="EMBL/GenBank/DDBJ databases">
        <title>Micromonosporas from Atacama Desert.</title>
        <authorList>
            <person name="Carro L."/>
            <person name="Klenk H.-P."/>
            <person name="Goodfellow M."/>
        </authorList>
    </citation>
    <scope>NUCLEOTIDE SEQUENCE [LARGE SCALE GENOMIC DNA]</scope>
    <source>
        <strain evidence="2 3">LB19</strain>
    </source>
</reference>
<feature type="non-terminal residue" evidence="2">
    <location>
        <position position="64"/>
    </location>
</feature>
<sequence>MGVSDPERAGRFWAAALGYRRRARRYDGDEWIVLEPPPGTSGTAIAMDLSESAAQEFPRLHIDL</sequence>
<accession>A0A3N9Y8Q1</accession>
<comment type="caution">
    <text evidence="2">The sequence shown here is derived from an EMBL/GenBank/DDBJ whole genome shotgun (WGS) entry which is preliminary data.</text>
</comment>
<protein>
    <submittedName>
        <fullName evidence="2">Glyoxalase</fullName>
    </submittedName>
</protein>
<dbReference type="EMBL" id="QDGB01000013">
    <property type="protein sequence ID" value="RQX21506.1"/>
    <property type="molecule type" value="Genomic_DNA"/>
</dbReference>
<evidence type="ECO:0000313" key="2">
    <source>
        <dbReference type="EMBL" id="RQX21506.1"/>
    </source>
</evidence>
<proteinExistence type="predicted"/>
<dbReference type="InterPro" id="IPR029068">
    <property type="entry name" value="Glyas_Bleomycin-R_OHBP_Dase"/>
</dbReference>